<evidence type="ECO:0000313" key="2">
    <source>
        <dbReference type="Proteomes" id="UP000696931"/>
    </source>
</evidence>
<dbReference type="InterPro" id="IPR036388">
    <property type="entry name" value="WH-like_DNA-bd_sf"/>
</dbReference>
<protein>
    <submittedName>
        <fullName evidence="1">Uncharacterized protein</fullName>
    </submittedName>
</protein>
<gene>
    <name evidence="1" type="ORF">HZA61_15260</name>
</gene>
<dbReference type="EMBL" id="JACRIW010000110">
    <property type="protein sequence ID" value="MBI5170846.1"/>
    <property type="molecule type" value="Genomic_DNA"/>
</dbReference>
<evidence type="ECO:0000313" key="1">
    <source>
        <dbReference type="EMBL" id="MBI5170846.1"/>
    </source>
</evidence>
<organism evidence="1 2">
    <name type="scientific">Eiseniibacteriota bacterium</name>
    <dbReference type="NCBI Taxonomy" id="2212470"/>
    <lineage>
        <taxon>Bacteria</taxon>
        <taxon>Candidatus Eiseniibacteriota</taxon>
    </lineage>
</organism>
<sequence>MKRIVPSVENLPARVRVSAAIEKLADRERQVLALLLLERLTPLEAAGALRLSVRQVEASFALAVESIREESAAGRSWNSMRRAS</sequence>
<dbReference type="Proteomes" id="UP000696931">
    <property type="component" value="Unassembled WGS sequence"/>
</dbReference>
<dbReference type="AlphaFoldDB" id="A0A933WAB3"/>
<reference evidence="1" key="1">
    <citation type="submission" date="2020-07" db="EMBL/GenBank/DDBJ databases">
        <title>Huge and variable diversity of episymbiotic CPR bacteria and DPANN archaea in groundwater ecosystems.</title>
        <authorList>
            <person name="He C.Y."/>
            <person name="Keren R."/>
            <person name="Whittaker M."/>
            <person name="Farag I.F."/>
            <person name="Doudna J."/>
            <person name="Cate J.H.D."/>
            <person name="Banfield J.F."/>
        </authorList>
    </citation>
    <scope>NUCLEOTIDE SEQUENCE</scope>
    <source>
        <strain evidence="1">NC_groundwater_1813_Pr3_B-0.1um_71_17</strain>
    </source>
</reference>
<accession>A0A933WAB3</accession>
<name>A0A933WAB3_UNCEI</name>
<dbReference type="Gene3D" id="1.10.10.10">
    <property type="entry name" value="Winged helix-like DNA-binding domain superfamily/Winged helix DNA-binding domain"/>
    <property type="match status" value="1"/>
</dbReference>
<comment type="caution">
    <text evidence="1">The sequence shown here is derived from an EMBL/GenBank/DDBJ whole genome shotgun (WGS) entry which is preliminary data.</text>
</comment>
<dbReference type="SUPFAM" id="SSF88659">
    <property type="entry name" value="Sigma3 and sigma4 domains of RNA polymerase sigma factors"/>
    <property type="match status" value="1"/>
</dbReference>
<proteinExistence type="predicted"/>
<dbReference type="InterPro" id="IPR013324">
    <property type="entry name" value="RNA_pol_sigma_r3/r4-like"/>
</dbReference>